<dbReference type="AlphaFoldDB" id="A0A0E9SRL9"/>
<evidence type="ECO:0000313" key="1">
    <source>
        <dbReference type="EMBL" id="JAH44009.1"/>
    </source>
</evidence>
<accession>A0A0E9SRL9</accession>
<reference evidence="1" key="2">
    <citation type="journal article" date="2015" name="Fish Shellfish Immunol.">
        <title>Early steps in the European eel (Anguilla anguilla)-Vibrio vulnificus interaction in the gills: Role of the RtxA13 toxin.</title>
        <authorList>
            <person name="Callol A."/>
            <person name="Pajuelo D."/>
            <person name="Ebbesson L."/>
            <person name="Teles M."/>
            <person name="MacKenzie S."/>
            <person name="Amaro C."/>
        </authorList>
    </citation>
    <scope>NUCLEOTIDE SEQUENCE</scope>
</reference>
<protein>
    <submittedName>
        <fullName evidence="1">Uncharacterized protein</fullName>
    </submittedName>
</protein>
<dbReference type="EMBL" id="GBXM01064568">
    <property type="protein sequence ID" value="JAH44009.1"/>
    <property type="molecule type" value="Transcribed_RNA"/>
</dbReference>
<sequence length="26" mass="2991">MILKPLLFFRITSYEATLTMGFKGLV</sequence>
<name>A0A0E9SRL9_ANGAN</name>
<reference evidence="1" key="1">
    <citation type="submission" date="2014-11" db="EMBL/GenBank/DDBJ databases">
        <authorList>
            <person name="Amaro Gonzalez C."/>
        </authorList>
    </citation>
    <scope>NUCLEOTIDE SEQUENCE</scope>
</reference>
<organism evidence="1">
    <name type="scientific">Anguilla anguilla</name>
    <name type="common">European freshwater eel</name>
    <name type="synonym">Muraena anguilla</name>
    <dbReference type="NCBI Taxonomy" id="7936"/>
    <lineage>
        <taxon>Eukaryota</taxon>
        <taxon>Metazoa</taxon>
        <taxon>Chordata</taxon>
        <taxon>Craniata</taxon>
        <taxon>Vertebrata</taxon>
        <taxon>Euteleostomi</taxon>
        <taxon>Actinopterygii</taxon>
        <taxon>Neopterygii</taxon>
        <taxon>Teleostei</taxon>
        <taxon>Anguilliformes</taxon>
        <taxon>Anguillidae</taxon>
        <taxon>Anguilla</taxon>
    </lineage>
</organism>
<proteinExistence type="predicted"/>